<evidence type="ECO:0000256" key="1">
    <source>
        <dbReference type="ARBA" id="ARBA00005437"/>
    </source>
</evidence>
<dbReference type="Gene3D" id="2.40.160.200">
    <property type="entry name" value="LURP1-related"/>
    <property type="match status" value="1"/>
</dbReference>
<dbReference type="Proteomes" id="UP000199182">
    <property type="component" value="Unassembled WGS sequence"/>
</dbReference>
<dbReference type="EMBL" id="FNID01000012">
    <property type="protein sequence ID" value="SDN13550.1"/>
    <property type="molecule type" value="Genomic_DNA"/>
</dbReference>
<organism evidence="2 3">
    <name type="scientific">Acetanaerobacterium elongatum</name>
    <dbReference type="NCBI Taxonomy" id="258515"/>
    <lineage>
        <taxon>Bacteria</taxon>
        <taxon>Bacillati</taxon>
        <taxon>Bacillota</taxon>
        <taxon>Clostridia</taxon>
        <taxon>Eubacteriales</taxon>
        <taxon>Oscillospiraceae</taxon>
        <taxon>Acetanaerobacterium</taxon>
    </lineage>
</organism>
<dbReference type="InterPro" id="IPR025659">
    <property type="entry name" value="Tubby-like_C"/>
</dbReference>
<name>A0A1G9YWL7_9FIRM</name>
<dbReference type="AlphaFoldDB" id="A0A1G9YWL7"/>
<reference evidence="2 3" key="1">
    <citation type="submission" date="2016-10" db="EMBL/GenBank/DDBJ databases">
        <authorList>
            <person name="de Groot N.N."/>
        </authorList>
    </citation>
    <scope>NUCLEOTIDE SEQUENCE [LARGE SCALE GENOMIC DNA]</scope>
    <source>
        <strain evidence="2 3">CGMCC 1.5012</strain>
    </source>
</reference>
<evidence type="ECO:0000313" key="2">
    <source>
        <dbReference type="EMBL" id="SDN13550.1"/>
    </source>
</evidence>
<gene>
    <name evidence="2" type="ORF">SAMN05192585_1127</name>
</gene>
<keyword evidence="3" id="KW-1185">Reference proteome</keyword>
<sequence>MTLYIRQRFFSFADSYRICDEYENPIFEVQGRVFTIGAKLYLYNLQGQELYYIERQLFRFLPQYYIYEQGRQCAVVNKELSLFTPKLNIDCSYGSITINGDFFSMCFDIYLNGGLIGSISKQLFAFTDCYRLEIPDNSNAAFFCALVIAIDNCLHNDDHH</sequence>
<dbReference type="SUPFAM" id="SSF54518">
    <property type="entry name" value="Tubby C-terminal domain-like"/>
    <property type="match status" value="1"/>
</dbReference>
<dbReference type="InterPro" id="IPR038595">
    <property type="entry name" value="LOR_sf"/>
</dbReference>
<dbReference type="Pfam" id="PF04525">
    <property type="entry name" value="LOR"/>
    <property type="match status" value="1"/>
</dbReference>
<proteinExistence type="inferred from homology"/>
<dbReference type="STRING" id="258515.SAMN05192585_1127"/>
<comment type="similarity">
    <text evidence="1">Belongs to the LOR family.</text>
</comment>
<dbReference type="InterPro" id="IPR007612">
    <property type="entry name" value="LOR"/>
</dbReference>
<protein>
    <submittedName>
        <fullName evidence="2">Uncharacterized protein YxjI</fullName>
    </submittedName>
</protein>
<dbReference type="RefSeq" id="WP_092639383.1">
    <property type="nucleotide sequence ID" value="NZ_FNID01000012.1"/>
</dbReference>
<dbReference type="OrthoDB" id="652307at2"/>
<accession>A0A1G9YWL7</accession>
<evidence type="ECO:0000313" key="3">
    <source>
        <dbReference type="Proteomes" id="UP000199182"/>
    </source>
</evidence>